<dbReference type="OMA" id="LVQQCIC"/>
<name>A0A1U8Q7X2_NELNU</name>
<keyword evidence="2" id="KW-1133">Transmembrane helix</keyword>
<dbReference type="PANTHER" id="PTHR36721:SF15">
    <property type="entry name" value="EN_SPM-LIKE TRANSPOSON PROTEIN"/>
    <property type="match status" value="1"/>
</dbReference>
<organism evidence="4 5">
    <name type="scientific">Nelumbo nucifera</name>
    <name type="common">Sacred lotus</name>
    <dbReference type="NCBI Taxonomy" id="4432"/>
    <lineage>
        <taxon>Eukaryota</taxon>
        <taxon>Viridiplantae</taxon>
        <taxon>Streptophyta</taxon>
        <taxon>Embryophyta</taxon>
        <taxon>Tracheophyta</taxon>
        <taxon>Spermatophyta</taxon>
        <taxon>Magnoliopsida</taxon>
        <taxon>Proteales</taxon>
        <taxon>Nelumbonaceae</taxon>
        <taxon>Nelumbo</taxon>
    </lineage>
</organism>
<dbReference type="eggNOG" id="ENOG502S3TU">
    <property type="taxonomic scope" value="Eukaryota"/>
</dbReference>
<feature type="region of interest" description="Disordered" evidence="1">
    <location>
        <begin position="29"/>
        <end position="104"/>
    </location>
</feature>
<evidence type="ECO:0000313" key="5">
    <source>
        <dbReference type="RefSeq" id="XP_019054180.1"/>
    </source>
</evidence>
<feature type="compositionally biased region" description="Low complexity" evidence="1">
    <location>
        <begin position="79"/>
        <end position="94"/>
    </location>
</feature>
<evidence type="ECO:0000256" key="1">
    <source>
        <dbReference type="SAM" id="MobiDB-lite"/>
    </source>
</evidence>
<gene>
    <name evidence="5" type="primary">LOC104602627</name>
</gene>
<evidence type="ECO:0000256" key="3">
    <source>
        <dbReference type="SAM" id="SignalP"/>
    </source>
</evidence>
<dbReference type="AlphaFoldDB" id="A0A1U8Q7X2"/>
<dbReference type="OrthoDB" id="784725at2759"/>
<dbReference type="GeneID" id="104602627"/>
<evidence type="ECO:0000313" key="4">
    <source>
        <dbReference type="Proteomes" id="UP000189703"/>
    </source>
</evidence>
<feature type="chain" id="PRO_5043489820" evidence="3">
    <location>
        <begin position="24"/>
        <end position="168"/>
    </location>
</feature>
<proteinExistence type="predicted"/>
<keyword evidence="4" id="KW-1185">Reference proteome</keyword>
<reference evidence="5" key="1">
    <citation type="submission" date="2025-08" db="UniProtKB">
        <authorList>
            <consortium name="RefSeq"/>
        </authorList>
    </citation>
    <scope>IDENTIFICATION</scope>
</reference>
<dbReference type="FunCoup" id="A0A1U8Q7X2">
    <property type="interactions" value="2"/>
</dbReference>
<dbReference type="Proteomes" id="UP000189703">
    <property type="component" value="Unplaced"/>
</dbReference>
<feature type="transmembrane region" description="Helical" evidence="2">
    <location>
        <begin position="127"/>
        <end position="147"/>
    </location>
</feature>
<accession>A0A1U8Q7X2</accession>
<dbReference type="KEGG" id="nnu:104602627"/>
<protein>
    <submittedName>
        <fullName evidence="5">Classical arabinogalactan protein 1</fullName>
    </submittedName>
</protein>
<dbReference type="PANTHER" id="PTHR36721">
    <property type="entry name" value="PROLINE-RICH FAMILY PROTEIN"/>
    <property type="match status" value="1"/>
</dbReference>
<sequence>MAKLVTLSFSMLLLLLFADFTVSQDPPQFSPVPAPQSGDVVPSPIPLSPHSGAPSPAPSVLLLPPPPDVSSPPAPPPSDQASDSSPTLSPASSPVDASDINHKIEDMAATSEESTGSSGGLKGGQKAGIAIGVILGACAVGFVGFVYKKRRDNIRRSQYGYAARTELL</sequence>
<feature type="compositionally biased region" description="Low complexity" evidence="1">
    <location>
        <begin position="48"/>
        <end position="62"/>
    </location>
</feature>
<feature type="compositionally biased region" description="Pro residues" evidence="1">
    <location>
        <begin position="63"/>
        <end position="78"/>
    </location>
</feature>
<dbReference type="STRING" id="4432.A0A1U8Q7X2"/>
<keyword evidence="2" id="KW-0812">Transmembrane</keyword>
<keyword evidence="2" id="KW-0472">Membrane</keyword>
<dbReference type="RefSeq" id="XP_019054180.1">
    <property type="nucleotide sequence ID" value="XM_019198635.1"/>
</dbReference>
<keyword evidence="3" id="KW-0732">Signal</keyword>
<evidence type="ECO:0000256" key="2">
    <source>
        <dbReference type="SAM" id="Phobius"/>
    </source>
</evidence>
<feature type="signal peptide" evidence="3">
    <location>
        <begin position="1"/>
        <end position="23"/>
    </location>
</feature>